<dbReference type="GO" id="GO:0042773">
    <property type="term" value="P:ATP synthesis coupled electron transport"/>
    <property type="evidence" value="ECO:0007669"/>
    <property type="project" value="TreeGrafter"/>
</dbReference>
<dbReference type="PANTHER" id="PTHR22888:SF9">
    <property type="entry name" value="CYTOCHROME C OXIDASE SUBUNIT 2"/>
    <property type="match status" value="1"/>
</dbReference>
<evidence type="ECO:0000313" key="19">
    <source>
        <dbReference type="EMBL" id="SGZ09707.1"/>
    </source>
</evidence>
<evidence type="ECO:0000256" key="12">
    <source>
        <dbReference type="ARBA" id="ARBA00023008"/>
    </source>
</evidence>
<dbReference type="PROSITE" id="PS50857">
    <property type="entry name" value="COX2_CUA"/>
    <property type="match status" value="1"/>
</dbReference>
<dbReference type="Proteomes" id="UP000183794">
    <property type="component" value="Unassembled WGS sequence"/>
</dbReference>
<dbReference type="SUPFAM" id="SSF46626">
    <property type="entry name" value="Cytochrome c"/>
    <property type="match status" value="2"/>
</dbReference>
<evidence type="ECO:0000256" key="5">
    <source>
        <dbReference type="ARBA" id="ARBA00022617"/>
    </source>
</evidence>
<keyword evidence="13 16" id="KW-0472">Membrane</keyword>
<dbReference type="OrthoDB" id="9773456at2"/>
<evidence type="ECO:0000256" key="2">
    <source>
        <dbReference type="ARBA" id="ARBA00007866"/>
    </source>
</evidence>
<evidence type="ECO:0000256" key="8">
    <source>
        <dbReference type="ARBA" id="ARBA00022967"/>
    </source>
</evidence>
<dbReference type="Pfam" id="PF00116">
    <property type="entry name" value="COX2"/>
    <property type="match status" value="1"/>
</dbReference>
<evidence type="ECO:0000256" key="9">
    <source>
        <dbReference type="ARBA" id="ARBA00022982"/>
    </source>
</evidence>
<comment type="subcellular location">
    <subcellularLocation>
        <location evidence="1">Membrane</location>
        <topology evidence="1">Multi-pass membrane protein</topology>
    </subcellularLocation>
</comment>
<gene>
    <name evidence="19" type="ORF">NVI5450_3488</name>
</gene>
<dbReference type="InterPro" id="IPR036909">
    <property type="entry name" value="Cyt_c-like_dom_sf"/>
</dbReference>
<evidence type="ECO:0000256" key="13">
    <source>
        <dbReference type="ARBA" id="ARBA00023136"/>
    </source>
</evidence>
<feature type="transmembrane region" description="Helical" evidence="16">
    <location>
        <begin position="41"/>
        <end position="62"/>
    </location>
</feature>
<dbReference type="GO" id="GO:0020037">
    <property type="term" value="F:heme binding"/>
    <property type="evidence" value="ECO:0007669"/>
    <property type="project" value="InterPro"/>
</dbReference>
<evidence type="ECO:0000256" key="6">
    <source>
        <dbReference type="ARBA" id="ARBA00022692"/>
    </source>
</evidence>
<evidence type="ECO:0000259" key="18">
    <source>
        <dbReference type="PROSITE" id="PS51007"/>
    </source>
</evidence>
<keyword evidence="6 16" id="KW-0812">Transmembrane</keyword>
<evidence type="ECO:0000256" key="10">
    <source>
        <dbReference type="ARBA" id="ARBA00022989"/>
    </source>
</evidence>
<keyword evidence="11 15" id="KW-0408">Iron</keyword>
<dbReference type="Gene3D" id="2.60.40.420">
    <property type="entry name" value="Cupredoxins - blue copper proteins"/>
    <property type="match status" value="1"/>
</dbReference>
<feature type="domain" description="Cytochrome oxidase subunit II copper A binding" evidence="17">
    <location>
        <begin position="112"/>
        <end position="254"/>
    </location>
</feature>
<dbReference type="Gene3D" id="1.10.287.90">
    <property type="match status" value="1"/>
</dbReference>
<dbReference type="Pfam" id="PF00034">
    <property type="entry name" value="Cytochrom_C"/>
    <property type="match status" value="2"/>
</dbReference>
<dbReference type="PROSITE" id="PS00078">
    <property type="entry name" value="COX2"/>
    <property type="match status" value="1"/>
</dbReference>
<dbReference type="PROSITE" id="PS51007">
    <property type="entry name" value="CYTC"/>
    <property type="match status" value="2"/>
</dbReference>
<dbReference type="Gene3D" id="1.10.760.10">
    <property type="entry name" value="Cytochrome c-like domain"/>
    <property type="match status" value="2"/>
</dbReference>
<dbReference type="InterPro" id="IPR045187">
    <property type="entry name" value="CcO_II"/>
</dbReference>
<dbReference type="PRINTS" id="PR01166">
    <property type="entry name" value="CYCOXIDASEII"/>
</dbReference>
<keyword evidence="8" id="KW-1278">Translocase</keyword>
<keyword evidence="5 15" id="KW-0349">Heme</keyword>
<comment type="catalytic activity">
    <reaction evidence="14">
        <text>4 Fe(II)-[cytochrome c] + O2 + 8 H(+)(in) = 4 Fe(III)-[cytochrome c] + 2 H2O + 4 H(+)(out)</text>
        <dbReference type="Rhea" id="RHEA:11436"/>
        <dbReference type="Rhea" id="RHEA-COMP:10350"/>
        <dbReference type="Rhea" id="RHEA-COMP:14399"/>
        <dbReference type="ChEBI" id="CHEBI:15377"/>
        <dbReference type="ChEBI" id="CHEBI:15378"/>
        <dbReference type="ChEBI" id="CHEBI:15379"/>
        <dbReference type="ChEBI" id="CHEBI:29033"/>
        <dbReference type="ChEBI" id="CHEBI:29034"/>
        <dbReference type="EC" id="7.1.1.9"/>
    </reaction>
</comment>
<evidence type="ECO:0000256" key="1">
    <source>
        <dbReference type="ARBA" id="ARBA00004141"/>
    </source>
</evidence>
<keyword evidence="12" id="KW-0186">Copper</keyword>
<feature type="transmembrane region" description="Helical" evidence="16">
    <location>
        <begin position="83"/>
        <end position="105"/>
    </location>
</feature>
<dbReference type="GO" id="GO:0016020">
    <property type="term" value="C:membrane"/>
    <property type="evidence" value="ECO:0007669"/>
    <property type="project" value="UniProtKB-SubCell"/>
</dbReference>
<dbReference type="InterPro" id="IPR008972">
    <property type="entry name" value="Cupredoxin"/>
</dbReference>
<dbReference type="EMBL" id="FPLD01000097">
    <property type="protein sequence ID" value="SGZ09707.1"/>
    <property type="molecule type" value="Genomic_DNA"/>
</dbReference>
<name>A0A1K9ZUP2_9GAMM</name>
<feature type="domain" description="Cytochrome c" evidence="18">
    <location>
        <begin position="267"/>
        <end position="354"/>
    </location>
</feature>
<keyword evidence="10 16" id="KW-1133">Transmembrane helix</keyword>
<evidence type="ECO:0000256" key="7">
    <source>
        <dbReference type="ARBA" id="ARBA00022723"/>
    </source>
</evidence>
<dbReference type="InterPro" id="IPR001505">
    <property type="entry name" value="Copper_CuA"/>
</dbReference>
<accession>A0A1K9ZUP2</accession>
<keyword evidence="7 15" id="KW-0479">Metal-binding</keyword>
<dbReference type="SUPFAM" id="SSF49503">
    <property type="entry name" value="Cupredoxins"/>
    <property type="match status" value="1"/>
</dbReference>
<evidence type="ECO:0000256" key="11">
    <source>
        <dbReference type="ARBA" id="ARBA00023004"/>
    </source>
</evidence>
<evidence type="ECO:0000256" key="4">
    <source>
        <dbReference type="ARBA" id="ARBA00022448"/>
    </source>
</evidence>
<dbReference type="GO" id="GO:0004129">
    <property type="term" value="F:cytochrome-c oxidase activity"/>
    <property type="evidence" value="ECO:0007669"/>
    <property type="project" value="UniProtKB-EC"/>
</dbReference>
<evidence type="ECO:0000256" key="14">
    <source>
        <dbReference type="ARBA" id="ARBA00047816"/>
    </source>
</evidence>
<dbReference type="AlphaFoldDB" id="A0A1K9ZUP2"/>
<dbReference type="CDD" id="cd13919">
    <property type="entry name" value="CuRO_HCO_II_like_5"/>
    <property type="match status" value="1"/>
</dbReference>
<proteinExistence type="inferred from homology"/>
<keyword evidence="4" id="KW-0813">Transport</keyword>
<dbReference type="PANTHER" id="PTHR22888">
    <property type="entry name" value="CYTOCHROME C OXIDASE, SUBUNIT II"/>
    <property type="match status" value="1"/>
</dbReference>
<evidence type="ECO:0000256" key="16">
    <source>
        <dbReference type="SAM" id="Phobius"/>
    </source>
</evidence>
<dbReference type="SUPFAM" id="SSF81464">
    <property type="entry name" value="Cytochrome c oxidase subunit II-like, transmembrane region"/>
    <property type="match status" value="1"/>
</dbReference>
<feature type="domain" description="Cytochrome c" evidence="18">
    <location>
        <begin position="366"/>
        <end position="453"/>
    </location>
</feature>
<dbReference type="EC" id="7.1.1.9" evidence="3"/>
<evidence type="ECO:0000259" key="17">
    <source>
        <dbReference type="PROSITE" id="PS50857"/>
    </source>
</evidence>
<dbReference type="InterPro" id="IPR036257">
    <property type="entry name" value="Cyt_c_oxidase_su2_TM_sf"/>
</dbReference>
<protein>
    <recommendedName>
        <fullName evidence="3">cytochrome-c oxidase</fullName>
        <ecNumber evidence="3">7.1.1.9</ecNumber>
    </recommendedName>
</protein>
<evidence type="ECO:0000313" key="20">
    <source>
        <dbReference type="Proteomes" id="UP000183794"/>
    </source>
</evidence>
<dbReference type="InterPro" id="IPR009056">
    <property type="entry name" value="Cyt_c-like_dom"/>
</dbReference>
<sequence length="456" mass="51538">MVIAVVILLLVISSLLFHFFSPWWFTPIASNWTAIDQTINITFWVTGIVFVAVNLFLAYVVYRFRYNKKRKADYDPENRKLEGWLTVLTSIGIIAMLTPGLFVWADFVNVPADASEVEVVGQQWHWSFRLPGEDGKLGRTAIPLINQNNPFGIDPEDPHGQDDVLINSNELHLPIEHPVKVLLRSKDVLHNFTVPQFRVKMDLVPGTQSYLWFTPTLLGRFEILCLELCGIAHYTMRGHVVVESEHDYKIWLNQQPTFSQSLARISRDISAGQQMYTTCIACHGVNGEGNRTIGAPALAGQERDYLNRQLHYFRNNIRGGSDDDVYGRQMLPFAAMLADDTAVANISRYLNSLPPVTVTQSTEHRGNVSVGRELYQNCAVCHGELAQGNYAQKAPKLAGQHTSYLKRQLKNYQKGIRGAHPQDMYGSQMILMSKLLHDDRAIDDVLAYIAILQPVK</sequence>
<dbReference type="RefSeq" id="WP_075477935.1">
    <property type="nucleotide sequence ID" value="NZ_CAWRBC010000054.1"/>
</dbReference>
<reference evidence="19 20" key="1">
    <citation type="submission" date="2016-11" db="EMBL/GenBank/DDBJ databases">
        <authorList>
            <person name="Jaros S."/>
            <person name="Januszkiewicz K."/>
            <person name="Wedrychowicz H."/>
        </authorList>
    </citation>
    <scope>NUCLEOTIDE SEQUENCE [LARGE SCALE GENOMIC DNA]</scope>
    <source>
        <strain evidence="19">NVI 5450</strain>
    </source>
</reference>
<evidence type="ECO:0000256" key="15">
    <source>
        <dbReference type="PROSITE-ProRule" id="PRU00433"/>
    </source>
</evidence>
<dbReference type="InterPro" id="IPR002429">
    <property type="entry name" value="CcO_II-like_C"/>
</dbReference>
<comment type="similarity">
    <text evidence="2">Belongs to the cytochrome c oxidase subunit 2 family.</text>
</comment>
<evidence type="ECO:0000256" key="3">
    <source>
        <dbReference type="ARBA" id="ARBA00012949"/>
    </source>
</evidence>
<dbReference type="GO" id="GO:0005507">
    <property type="term" value="F:copper ion binding"/>
    <property type="evidence" value="ECO:0007669"/>
    <property type="project" value="InterPro"/>
</dbReference>
<organism evidence="19 20">
    <name type="scientific">Moritella viscosa</name>
    <dbReference type="NCBI Taxonomy" id="80854"/>
    <lineage>
        <taxon>Bacteria</taxon>
        <taxon>Pseudomonadati</taxon>
        <taxon>Pseudomonadota</taxon>
        <taxon>Gammaproteobacteria</taxon>
        <taxon>Alteromonadales</taxon>
        <taxon>Moritellaceae</taxon>
        <taxon>Moritella</taxon>
    </lineage>
</organism>
<keyword evidence="9" id="KW-0249">Electron transport</keyword>